<dbReference type="Proteomes" id="UP000054166">
    <property type="component" value="Unassembled WGS sequence"/>
</dbReference>
<organism evidence="1 2">
    <name type="scientific">Piloderma croceum (strain F 1598)</name>
    <dbReference type="NCBI Taxonomy" id="765440"/>
    <lineage>
        <taxon>Eukaryota</taxon>
        <taxon>Fungi</taxon>
        <taxon>Dikarya</taxon>
        <taxon>Basidiomycota</taxon>
        <taxon>Agaricomycotina</taxon>
        <taxon>Agaricomycetes</taxon>
        <taxon>Agaricomycetidae</taxon>
        <taxon>Atheliales</taxon>
        <taxon>Atheliaceae</taxon>
        <taxon>Piloderma</taxon>
    </lineage>
</organism>
<dbReference type="AlphaFoldDB" id="A0A0C3EHN4"/>
<name>A0A0C3EHN4_PILCF</name>
<reference evidence="1 2" key="1">
    <citation type="submission" date="2014-04" db="EMBL/GenBank/DDBJ databases">
        <authorList>
            <consortium name="DOE Joint Genome Institute"/>
            <person name="Kuo A."/>
            <person name="Tarkka M."/>
            <person name="Buscot F."/>
            <person name="Kohler A."/>
            <person name="Nagy L.G."/>
            <person name="Floudas D."/>
            <person name="Copeland A."/>
            <person name="Barry K.W."/>
            <person name="Cichocki N."/>
            <person name="Veneault-Fourrey C."/>
            <person name="LaButti K."/>
            <person name="Lindquist E.A."/>
            <person name="Lipzen A."/>
            <person name="Lundell T."/>
            <person name="Morin E."/>
            <person name="Murat C."/>
            <person name="Sun H."/>
            <person name="Tunlid A."/>
            <person name="Henrissat B."/>
            <person name="Grigoriev I.V."/>
            <person name="Hibbett D.S."/>
            <person name="Martin F."/>
            <person name="Nordberg H.P."/>
            <person name="Cantor M.N."/>
            <person name="Hua S.X."/>
        </authorList>
    </citation>
    <scope>NUCLEOTIDE SEQUENCE [LARGE SCALE GENOMIC DNA]</scope>
    <source>
        <strain evidence="1 2">F 1598</strain>
    </source>
</reference>
<dbReference type="InParanoid" id="A0A0C3EHN4"/>
<accession>A0A0C3EHN4</accession>
<sequence>MRLYISGTSSPVLHHFCNSPSGDLILTLLHPWHQQTDSILRLIDAFISIIFA</sequence>
<dbReference type="HOGENOM" id="CLU_3088077_0_0_1"/>
<dbReference type="EMBL" id="KN833161">
    <property type="protein sequence ID" value="KIM72130.1"/>
    <property type="molecule type" value="Genomic_DNA"/>
</dbReference>
<proteinExistence type="predicted"/>
<dbReference type="OrthoDB" id="5817230at2759"/>
<evidence type="ECO:0000313" key="1">
    <source>
        <dbReference type="EMBL" id="KIM72130.1"/>
    </source>
</evidence>
<protein>
    <submittedName>
        <fullName evidence="1">Uncharacterized protein</fullName>
    </submittedName>
</protein>
<reference evidence="2" key="2">
    <citation type="submission" date="2015-01" db="EMBL/GenBank/DDBJ databases">
        <title>Evolutionary Origins and Diversification of the Mycorrhizal Mutualists.</title>
        <authorList>
            <consortium name="DOE Joint Genome Institute"/>
            <consortium name="Mycorrhizal Genomics Consortium"/>
            <person name="Kohler A."/>
            <person name="Kuo A."/>
            <person name="Nagy L.G."/>
            <person name="Floudas D."/>
            <person name="Copeland A."/>
            <person name="Barry K.W."/>
            <person name="Cichocki N."/>
            <person name="Veneault-Fourrey C."/>
            <person name="LaButti K."/>
            <person name="Lindquist E.A."/>
            <person name="Lipzen A."/>
            <person name="Lundell T."/>
            <person name="Morin E."/>
            <person name="Murat C."/>
            <person name="Riley R."/>
            <person name="Ohm R."/>
            <person name="Sun H."/>
            <person name="Tunlid A."/>
            <person name="Henrissat B."/>
            <person name="Grigoriev I.V."/>
            <person name="Hibbett D.S."/>
            <person name="Martin F."/>
        </authorList>
    </citation>
    <scope>NUCLEOTIDE SEQUENCE [LARGE SCALE GENOMIC DNA]</scope>
    <source>
        <strain evidence="2">F 1598</strain>
    </source>
</reference>
<evidence type="ECO:0000313" key="2">
    <source>
        <dbReference type="Proteomes" id="UP000054166"/>
    </source>
</evidence>
<gene>
    <name evidence="1" type="ORF">PILCRDRAFT_829978</name>
</gene>
<keyword evidence="2" id="KW-1185">Reference proteome</keyword>